<dbReference type="GO" id="GO:0071949">
    <property type="term" value="F:FAD binding"/>
    <property type="evidence" value="ECO:0007669"/>
    <property type="project" value="InterPro"/>
</dbReference>
<dbReference type="Proteomes" id="UP000321058">
    <property type="component" value="Unassembled WGS sequence"/>
</dbReference>
<gene>
    <name evidence="6" type="ORF">RSO01_70350</name>
</gene>
<evidence type="ECO:0000256" key="2">
    <source>
        <dbReference type="ARBA" id="ARBA00022630"/>
    </source>
</evidence>
<dbReference type="InterPro" id="IPR002938">
    <property type="entry name" value="FAD-bd"/>
</dbReference>
<comment type="cofactor">
    <cofactor evidence="1">
        <name>FAD</name>
        <dbReference type="ChEBI" id="CHEBI:57692"/>
    </cofactor>
</comment>
<accession>A0A512NLS7</accession>
<evidence type="ECO:0000259" key="5">
    <source>
        <dbReference type="Pfam" id="PF01494"/>
    </source>
</evidence>
<feature type="region of interest" description="Disordered" evidence="4">
    <location>
        <begin position="393"/>
        <end position="424"/>
    </location>
</feature>
<dbReference type="InterPro" id="IPR050641">
    <property type="entry name" value="RIFMO-like"/>
</dbReference>
<feature type="domain" description="FAD-binding" evidence="5">
    <location>
        <begin position="10"/>
        <end position="343"/>
    </location>
</feature>
<dbReference type="OrthoDB" id="9791689at2"/>
<dbReference type="Gene3D" id="3.50.50.60">
    <property type="entry name" value="FAD/NAD(P)-binding domain"/>
    <property type="match status" value="1"/>
</dbReference>
<dbReference type="SUPFAM" id="SSF51905">
    <property type="entry name" value="FAD/NAD(P)-binding domain"/>
    <property type="match status" value="1"/>
</dbReference>
<organism evidence="6 7">
    <name type="scientific">Reyranella soli</name>
    <dbReference type="NCBI Taxonomy" id="1230389"/>
    <lineage>
        <taxon>Bacteria</taxon>
        <taxon>Pseudomonadati</taxon>
        <taxon>Pseudomonadota</taxon>
        <taxon>Alphaproteobacteria</taxon>
        <taxon>Hyphomicrobiales</taxon>
        <taxon>Reyranellaceae</taxon>
        <taxon>Reyranella</taxon>
    </lineage>
</organism>
<evidence type="ECO:0000256" key="3">
    <source>
        <dbReference type="ARBA" id="ARBA00022827"/>
    </source>
</evidence>
<keyword evidence="7" id="KW-1185">Reference proteome</keyword>
<evidence type="ECO:0000256" key="4">
    <source>
        <dbReference type="SAM" id="MobiDB-lite"/>
    </source>
</evidence>
<evidence type="ECO:0000313" key="6">
    <source>
        <dbReference type="EMBL" id="GEP59869.1"/>
    </source>
</evidence>
<sequence>MAMSNLDSPTVLIVGAGPAGLFAACELLRHGVKPRIVERRAAPHQEARGTVLQPAVLEHLERAGLIEPFLRSGVRIKRLQLLGPGLREILSDDFTEAGGAYPFQCSLPQWRTETILREHLQRLGLEIEFGTEVKSIEDRLDGLRVTLEAGARSETVTMAYVLGAGGGHSVTRHSMQEHLGGETYDGRYWVADAKVSLLCPSECARLVVGPAGFVLLAPLPDDRRLIFVNRDETDTRPELPSAAELGALLDARAGVEVGLSDLGWVSPFRMHKRVVERLSDRRRFLLGDAAHLSSPLGGEGLNAALMDAADIAWKLSLVMRGAAKPSLLDSYAIERGLADRHVLEVSDEVHATVMGLVATYADGRVPDVPAGDPAENAAARRKRLMLDVSYAGARSSAKPAPPPESPRPANAFRSATNCAAPITI</sequence>
<comment type="caution">
    <text evidence="6">The sequence shown here is derived from an EMBL/GenBank/DDBJ whole genome shotgun (WGS) entry which is preliminary data.</text>
</comment>
<keyword evidence="3" id="KW-0274">FAD</keyword>
<protein>
    <recommendedName>
        <fullName evidence="5">FAD-binding domain-containing protein</fullName>
    </recommendedName>
</protein>
<dbReference type="PANTHER" id="PTHR43004:SF19">
    <property type="entry name" value="BINDING MONOOXYGENASE, PUTATIVE (JCVI)-RELATED"/>
    <property type="match status" value="1"/>
</dbReference>
<dbReference type="InterPro" id="IPR036188">
    <property type="entry name" value="FAD/NAD-bd_sf"/>
</dbReference>
<dbReference type="AlphaFoldDB" id="A0A512NLS7"/>
<keyword evidence="2" id="KW-0285">Flavoprotein</keyword>
<dbReference type="PANTHER" id="PTHR43004">
    <property type="entry name" value="TRK SYSTEM POTASSIUM UPTAKE PROTEIN"/>
    <property type="match status" value="1"/>
</dbReference>
<evidence type="ECO:0000313" key="7">
    <source>
        <dbReference type="Proteomes" id="UP000321058"/>
    </source>
</evidence>
<dbReference type="Gene3D" id="3.30.70.2450">
    <property type="match status" value="1"/>
</dbReference>
<reference evidence="6 7" key="1">
    <citation type="submission" date="2019-07" db="EMBL/GenBank/DDBJ databases">
        <title>Whole genome shotgun sequence of Reyranella soli NBRC 108950.</title>
        <authorList>
            <person name="Hosoyama A."/>
            <person name="Uohara A."/>
            <person name="Ohji S."/>
            <person name="Ichikawa N."/>
        </authorList>
    </citation>
    <scope>NUCLEOTIDE SEQUENCE [LARGE SCALE GENOMIC DNA]</scope>
    <source>
        <strain evidence="6 7">NBRC 108950</strain>
    </source>
</reference>
<proteinExistence type="predicted"/>
<dbReference type="Pfam" id="PF01494">
    <property type="entry name" value="FAD_binding_3"/>
    <property type="match status" value="1"/>
</dbReference>
<evidence type="ECO:0000256" key="1">
    <source>
        <dbReference type="ARBA" id="ARBA00001974"/>
    </source>
</evidence>
<name>A0A512NLS7_9HYPH</name>
<dbReference type="GO" id="GO:0016709">
    <property type="term" value="F:oxidoreductase activity, acting on paired donors, with incorporation or reduction of molecular oxygen, NAD(P)H as one donor, and incorporation of one atom of oxygen"/>
    <property type="evidence" value="ECO:0007669"/>
    <property type="project" value="UniProtKB-ARBA"/>
</dbReference>
<dbReference type="EMBL" id="BKAJ01000142">
    <property type="protein sequence ID" value="GEP59869.1"/>
    <property type="molecule type" value="Genomic_DNA"/>
</dbReference>
<dbReference type="PRINTS" id="PR00420">
    <property type="entry name" value="RNGMNOXGNASE"/>
</dbReference>